<feature type="compositionally biased region" description="Polar residues" evidence="9">
    <location>
        <begin position="347"/>
        <end position="358"/>
    </location>
</feature>
<evidence type="ECO:0000256" key="4">
    <source>
        <dbReference type="ARBA" id="ARBA00022741"/>
    </source>
</evidence>
<dbReference type="PROSITE" id="PS00211">
    <property type="entry name" value="ABC_TRANSPORTER_1"/>
    <property type="match status" value="1"/>
</dbReference>
<name>A0A7C3Z2B6_9BACT</name>
<dbReference type="PROSITE" id="PS50893">
    <property type="entry name" value="ABC_TRANSPORTER_2"/>
    <property type="match status" value="1"/>
</dbReference>
<feature type="transmembrane region" description="Helical" evidence="8">
    <location>
        <begin position="422"/>
        <end position="443"/>
    </location>
</feature>
<feature type="domain" description="ABC transporter" evidence="10">
    <location>
        <begin position="7"/>
        <end position="253"/>
    </location>
</feature>
<evidence type="ECO:0000256" key="8">
    <source>
        <dbReference type="RuleBase" id="RU361157"/>
    </source>
</evidence>
<gene>
    <name evidence="12" type="ORF">ENW96_10950</name>
</gene>
<feature type="transmembrane region" description="Helical" evidence="8">
    <location>
        <begin position="546"/>
        <end position="567"/>
    </location>
</feature>
<dbReference type="PANTHER" id="PTHR42711:SF18">
    <property type="entry name" value="ABC TRANSPORTER, ATP-BINDING PROTEIN"/>
    <property type="match status" value="1"/>
</dbReference>
<keyword evidence="8" id="KW-1003">Cell membrane</keyword>
<dbReference type="SMART" id="SM00382">
    <property type="entry name" value="AAA"/>
    <property type="match status" value="1"/>
</dbReference>
<dbReference type="InterPro" id="IPR003439">
    <property type="entry name" value="ABC_transporter-like_ATP-bd"/>
</dbReference>
<sequence length="638" mass="71362">MAVNWAIETSSLTKYFPLRGTLCGWFTKPAQPVAAVDQVTIAIRTGELFGLLGPNGAGKTTLIKMLATLIVPSSGGAVVNGHDLAHDQEIRRSISLVDSEGRSFYWRLTARQNLEFFGALYQLPRTALNFRIKEVLNLVGLEESAEMPVYTFSSGMKQRLAIARALLKETPIIFMDEPTRGLDPAATRRIHRLIRQDLVERQGITILLSTNQLWEAETLCHRVAVMHQGRVRGYGSLSELRSDLRIREQWRLVVHHLNPGLKRQLEESHLPLRITSQGNEEFLVEWEAGAGGEADEMIGVILRGGGKICNLSREQASLEDIFDTLTNRPGPGIGQSQEPGQAREYNQRGNPRVTNPTSSQVKRVSGVLRLWPRLAGAFLKRDFLEEWSYQLAFSIELLGIFFSMTMFYFLSQLFVQTVNPYLTPYGTDYFSFVILGVAFYRFFDVGLSALSNRLREAQTTGPLEAMFASPTEVSLIIIFSSLWSNLFASLEAAVYLGLGKALFKAHFGNFHIAAGFVIIALTLVCFSSLGIIAASFIMVYKRGNPLIWVFSTVSGLLSGIYYPVAILPAWLKHLAYILPTTYVMDAVRLCFLQGYPLWAMRRELAILGFFCLALLPLSLLAFRLAVRRVKVDGSLTHY</sequence>
<evidence type="ECO:0000313" key="12">
    <source>
        <dbReference type="EMBL" id="HGF34887.1"/>
    </source>
</evidence>
<dbReference type="SUPFAM" id="SSF52540">
    <property type="entry name" value="P-loop containing nucleoside triphosphate hydrolases"/>
    <property type="match status" value="1"/>
</dbReference>
<dbReference type="GO" id="GO:0005886">
    <property type="term" value="C:plasma membrane"/>
    <property type="evidence" value="ECO:0007669"/>
    <property type="project" value="UniProtKB-SubCell"/>
</dbReference>
<dbReference type="GO" id="GO:0016887">
    <property type="term" value="F:ATP hydrolysis activity"/>
    <property type="evidence" value="ECO:0007669"/>
    <property type="project" value="InterPro"/>
</dbReference>
<feature type="transmembrane region" description="Helical" evidence="8">
    <location>
        <begin position="473"/>
        <end position="498"/>
    </location>
</feature>
<dbReference type="Pfam" id="PF00005">
    <property type="entry name" value="ABC_tran"/>
    <property type="match status" value="1"/>
</dbReference>
<accession>A0A7C3Z2B6</accession>
<dbReference type="Gene3D" id="3.40.50.300">
    <property type="entry name" value="P-loop containing nucleotide triphosphate hydrolases"/>
    <property type="match status" value="1"/>
</dbReference>
<evidence type="ECO:0000256" key="9">
    <source>
        <dbReference type="SAM" id="MobiDB-lite"/>
    </source>
</evidence>
<evidence type="ECO:0000256" key="7">
    <source>
        <dbReference type="ARBA" id="ARBA00023136"/>
    </source>
</evidence>
<dbReference type="Pfam" id="PF01061">
    <property type="entry name" value="ABC2_membrane"/>
    <property type="match status" value="1"/>
</dbReference>
<dbReference type="PROSITE" id="PS51012">
    <property type="entry name" value="ABC_TM2"/>
    <property type="match status" value="1"/>
</dbReference>
<evidence type="ECO:0000256" key="6">
    <source>
        <dbReference type="ARBA" id="ARBA00022989"/>
    </source>
</evidence>
<feature type="transmembrane region" description="Helical" evidence="8">
    <location>
        <begin position="387"/>
        <end position="410"/>
    </location>
</feature>
<keyword evidence="7 8" id="KW-0472">Membrane</keyword>
<dbReference type="InterPro" id="IPR047817">
    <property type="entry name" value="ABC2_TM_bact-type"/>
</dbReference>
<proteinExistence type="inferred from homology"/>
<evidence type="ECO:0000256" key="5">
    <source>
        <dbReference type="ARBA" id="ARBA00022840"/>
    </source>
</evidence>
<evidence type="ECO:0000256" key="1">
    <source>
        <dbReference type="ARBA" id="ARBA00004141"/>
    </source>
</evidence>
<dbReference type="GO" id="GO:0140359">
    <property type="term" value="F:ABC-type transporter activity"/>
    <property type="evidence" value="ECO:0007669"/>
    <property type="project" value="InterPro"/>
</dbReference>
<dbReference type="InterPro" id="IPR050763">
    <property type="entry name" value="ABC_transporter_ATP-binding"/>
</dbReference>
<comment type="caution">
    <text evidence="12">The sequence shown here is derived from an EMBL/GenBank/DDBJ whole genome shotgun (WGS) entry which is preliminary data.</text>
</comment>
<reference evidence="12" key="1">
    <citation type="journal article" date="2020" name="mSystems">
        <title>Genome- and Community-Level Interaction Insights into Carbon Utilization and Element Cycling Functions of Hydrothermarchaeota in Hydrothermal Sediment.</title>
        <authorList>
            <person name="Zhou Z."/>
            <person name="Liu Y."/>
            <person name="Xu W."/>
            <person name="Pan J."/>
            <person name="Luo Z.H."/>
            <person name="Li M."/>
        </authorList>
    </citation>
    <scope>NUCLEOTIDE SEQUENCE [LARGE SCALE GENOMIC DNA]</scope>
    <source>
        <strain evidence="12">SpSt-897</strain>
    </source>
</reference>
<evidence type="ECO:0000256" key="3">
    <source>
        <dbReference type="ARBA" id="ARBA00022692"/>
    </source>
</evidence>
<evidence type="ECO:0000259" key="11">
    <source>
        <dbReference type="PROSITE" id="PS51012"/>
    </source>
</evidence>
<dbReference type="InterPro" id="IPR017871">
    <property type="entry name" value="ABC_transporter-like_CS"/>
</dbReference>
<feature type="transmembrane region" description="Helical" evidence="8">
    <location>
        <begin position="510"/>
        <end position="540"/>
    </location>
</feature>
<dbReference type="GO" id="GO:0005524">
    <property type="term" value="F:ATP binding"/>
    <property type="evidence" value="ECO:0007669"/>
    <property type="project" value="UniProtKB-KW"/>
</dbReference>
<dbReference type="InterPro" id="IPR013525">
    <property type="entry name" value="ABC2_TM"/>
</dbReference>
<keyword evidence="2 8" id="KW-0813">Transport</keyword>
<feature type="region of interest" description="Disordered" evidence="9">
    <location>
        <begin position="328"/>
        <end position="358"/>
    </location>
</feature>
<dbReference type="InterPro" id="IPR027417">
    <property type="entry name" value="P-loop_NTPase"/>
</dbReference>
<dbReference type="PANTHER" id="PTHR42711">
    <property type="entry name" value="ABC TRANSPORTER ATP-BINDING PROTEIN"/>
    <property type="match status" value="1"/>
</dbReference>
<organism evidence="12">
    <name type="scientific">Desulfobacca acetoxidans</name>
    <dbReference type="NCBI Taxonomy" id="60893"/>
    <lineage>
        <taxon>Bacteria</taxon>
        <taxon>Pseudomonadati</taxon>
        <taxon>Thermodesulfobacteriota</taxon>
        <taxon>Desulfobaccia</taxon>
        <taxon>Desulfobaccales</taxon>
        <taxon>Desulfobaccaceae</taxon>
        <taxon>Desulfobacca</taxon>
    </lineage>
</organism>
<keyword evidence="6 8" id="KW-1133">Transmembrane helix</keyword>
<comment type="similarity">
    <text evidence="8">Belongs to the ABC-2 integral membrane protein family.</text>
</comment>
<dbReference type="AlphaFoldDB" id="A0A7C3Z2B6"/>
<feature type="domain" description="ABC transmembrane type-2" evidence="11">
    <location>
        <begin position="391"/>
        <end position="625"/>
    </location>
</feature>
<dbReference type="EMBL" id="DTMF01000266">
    <property type="protein sequence ID" value="HGF34887.1"/>
    <property type="molecule type" value="Genomic_DNA"/>
</dbReference>
<dbReference type="InterPro" id="IPR003593">
    <property type="entry name" value="AAA+_ATPase"/>
</dbReference>
<evidence type="ECO:0000256" key="2">
    <source>
        <dbReference type="ARBA" id="ARBA00022448"/>
    </source>
</evidence>
<feature type="transmembrane region" description="Helical" evidence="8">
    <location>
        <begin position="604"/>
        <end position="626"/>
    </location>
</feature>
<keyword evidence="5 12" id="KW-0067">ATP-binding</keyword>
<evidence type="ECO:0000259" key="10">
    <source>
        <dbReference type="PROSITE" id="PS50893"/>
    </source>
</evidence>
<keyword evidence="3 8" id="KW-0812">Transmembrane</keyword>
<comment type="subcellular location">
    <subcellularLocation>
        <location evidence="8">Cell membrane</location>
        <topology evidence="8">Multi-pass membrane protein</topology>
    </subcellularLocation>
    <subcellularLocation>
        <location evidence="1">Membrane</location>
        <topology evidence="1">Multi-pass membrane protein</topology>
    </subcellularLocation>
</comment>
<protein>
    <recommendedName>
        <fullName evidence="8">Transport permease protein</fullName>
    </recommendedName>
</protein>
<keyword evidence="4" id="KW-0547">Nucleotide-binding</keyword>